<dbReference type="GO" id="GO:0019239">
    <property type="term" value="F:deaminase activity"/>
    <property type="evidence" value="ECO:0007669"/>
    <property type="project" value="TreeGrafter"/>
</dbReference>
<dbReference type="InterPro" id="IPR035959">
    <property type="entry name" value="RutC-like_sf"/>
</dbReference>
<dbReference type="PANTHER" id="PTHR11803">
    <property type="entry name" value="2-IMINOBUTANOATE/2-IMINOPROPANOATE DEAMINASE RIDA"/>
    <property type="match status" value="1"/>
</dbReference>
<reference evidence="2" key="1">
    <citation type="submission" date="2018-06" db="EMBL/GenBank/DDBJ databases">
        <authorList>
            <person name="Zhirakovskaya E."/>
        </authorList>
    </citation>
    <scope>NUCLEOTIDE SEQUENCE</scope>
</reference>
<dbReference type="Pfam" id="PF01042">
    <property type="entry name" value="Ribonuc_L-PSP"/>
    <property type="match status" value="1"/>
</dbReference>
<proteinExistence type="inferred from homology"/>
<protein>
    <submittedName>
        <fullName evidence="2">Uncharacterized protein</fullName>
    </submittedName>
</protein>
<dbReference type="SUPFAM" id="SSF55298">
    <property type="entry name" value="YjgF-like"/>
    <property type="match status" value="1"/>
</dbReference>
<dbReference type="CDD" id="cd00448">
    <property type="entry name" value="YjgF_YER057c_UK114_family"/>
    <property type="match status" value="1"/>
</dbReference>
<evidence type="ECO:0000256" key="1">
    <source>
        <dbReference type="ARBA" id="ARBA00010552"/>
    </source>
</evidence>
<sequence length="135" mass="15138">MNKDHITDIAPDDYKKRGVYTPAKKIDMGNFYQIYVSGVQAPKDDSHKVVTDNIEKQTTLVFEDIKKILGQAGATMDDVVKAVIYITDMSDFDKISKIRGEYFKNSMPVSTLIEVNGMTRTGAKIEIEVTAIVEK</sequence>
<dbReference type="InterPro" id="IPR006175">
    <property type="entry name" value="YjgF/YER057c/UK114"/>
</dbReference>
<name>A0A3B0UWX4_9ZZZZ</name>
<accession>A0A3B0UWX4</accession>
<evidence type="ECO:0000313" key="2">
    <source>
        <dbReference type="EMBL" id="VAW32673.1"/>
    </source>
</evidence>
<dbReference type="GO" id="GO:0005829">
    <property type="term" value="C:cytosol"/>
    <property type="evidence" value="ECO:0007669"/>
    <property type="project" value="TreeGrafter"/>
</dbReference>
<gene>
    <name evidence="2" type="ORF">MNBD_CPR01-534</name>
</gene>
<dbReference type="EMBL" id="UOEV01000062">
    <property type="protein sequence ID" value="VAW32673.1"/>
    <property type="molecule type" value="Genomic_DNA"/>
</dbReference>
<dbReference type="Gene3D" id="3.30.1330.40">
    <property type="entry name" value="RutC-like"/>
    <property type="match status" value="1"/>
</dbReference>
<organism evidence="2">
    <name type="scientific">hydrothermal vent metagenome</name>
    <dbReference type="NCBI Taxonomy" id="652676"/>
    <lineage>
        <taxon>unclassified sequences</taxon>
        <taxon>metagenomes</taxon>
        <taxon>ecological metagenomes</taxon>
    </lineage>
</organism>
<dbReference type="PANTHER" id="PTHR11803:SF58">
    <property type="entry name" value="PROTEIN HMF1-RELATED"/>
    <property type="match status" value="1"/>
</dbReference>
<comment type="similarity">
    <text evidence="1">Belongs to the RutC family.</text>
</comment>
<dbReference type="AlphaFoldDB" id="A0A3B0UWX4"/>